<reference evidence="1 2" key="1">
    <citation type="journal article" date="2024" name="Commun. Biol.">
        <title>Comparative genomic analysis of thermophilic fungi reveals convergent evolutionary adaptations and gene losses.</title>
        <authorList>
            <person name="Steindorff A.S."/>
            <person name="Aguilar-Pontes M.V."/>
            <person name="Robinson A.J."/>
            <person name="Andreopoulos B."/>
            <person name="LaButti K."/>
            <person name="Kuo A."/>
            <person name="Mondo S."/>
            <person name="Riley R."/>
            <person name="Otillar R."/>
            <person name="Haridas S."/>
            <person name="Lipzen A."/>
            <person name="Grimwood J."/>
            <person name="Schmutz J."/>
            <person name="Clum A."/>
            <person name="Reid I.D."/>
            <person name="Moisan M.C."/>
            <person name="Butler G."/>
            <person name="Nguyen T.T.M."/>
            <person name="Dewar K."/>
            <person name="Conant G."/>
            <person name="Drula E."/>
            <person name="Henrissat B."/>
            <person name="Hansel C."/>
            <person name="Singer S."/>
            <person name="Hutchinson M.I."/>
            <person name="de Vries R.P."/>
            <person name="Natvig D.O."/>
            <person name="Powell A.J."/>
            <person name="Tsang A."/>
            <person name="Grigoriev I.V."/>
        </authorList>
    </citation>
    <scope>NUCLEOTIDE SEQUENCE [LARGE SCALE GENOMIC DNA]</scope>
    <source>
        <strain evidence="1 2">CBS 494.80</strain>
    </source>
</reference>
<organism evidence="1 2">
    <name type="scientific">Oculimacula yallundae</name>
    <dbReference type="NCBI Taxonomy" id="86028"/>
    <lineage>
        <taxon>Eukaryota</taxon>
        <taxon>Fungi</taxon>
        <taxon>Dikarya</taxon>
        <taxon>Ascomycota</taxon>
        <taxon>Pezizomycotina</taxon>
        <taxon>Leotiomycetes</taxon>
        <taxon>Helotiales</taxon>
        <taxon>Ploettnerulaceae</taxon>
        <taxon>Oculimacula</taxon>
    </lineage>
</organism>
<accession>A0ABR4D122</accession>
<dbReference type="SUPFAM" id="SSF69118">
    <property type="entry name" value="AhpD-like"/>
    <property type="match status" value="1"/>
</dbReference>
<keyword evidence="2" id="KW-1185">Reference proteome</keyword>
<dbReference type="EMBL" id="JAZHXI010000001">
    <property type="protein sequence ID" value="KAL2075076.1"/>
    <property type="molecule type" value="Genomic_DNA"/>
</dbReference>
<dbReference type="Gene3D" id="1.20.1290.10">
    <property type="entry name" value="AhpD-like"/>
    <property type="match status" value="1"/>
</dbReference>
<sequence length="307" mass="35064">MPTRDIPIRLLVRTRSKSCSALRYTPCSSFQTHPHLPQIHHQLLLASRTLRTTTKLSYSSSLLLSRTMATYREPTEEEAFTLFEAVDTKFPHNTLGEDAWYLVVLSAIVGAEPEHAVYLYKYLINKPQYSTSESRQTLVRRLREVLVKDVSILGVCKPLEALFSIAKIERPEDKDYSFSRENWQAGPETLKRGNNWLNTLYQANLSTPQTMFAAHKDFEYISRQITYGFYLSDHTILGSLETELVTLAGIMIQNLPLETAWHLRGTRRLGVSAEDVEIVQQCVEMVARYGGARMDKLPRVGAIEHEV</sequence>
<gene>
    <name evidence="1" type="ORF">VTL71DRAFT_18</name>
</gene>
<evidence type="ECO:0000313" key="1">
    <source>
        <dbReference type="EMBL" id="KAL2075076.1"/>
    </source>
</evidence>
<dbReference type="PANTHER" id="PTHR28180:SF5">
    <property type="entry name" value="DNA POLYMERASE ALPHA SUBUNIT B"/>
    <property type="match status" value="1"/>
</dbReference>
<proteinExistence type="predicted"/>
<comment type="caution">
    <text evidence="1">The sequence shown here is derived from an EMBL/GenBank/DDBJ whole genome shotgun (WGS) entry which is preliminary data.</text>
</comment>
<dbReference type="PANTHER" id="PTHR28180">
    <property type="entry name" value="CONSERVED MITOCHONDRIAL PROTEIN-RELATED"/>
    <property type="match status" value="1"/>
</dbReference>
<evidence type="ECO:0008006" key="3">
    <source>
        <dbReference type="Google" id="ProtNLM"/>
    </source>
</evidence>
<dbReference type="InterPro" id="IPR052999">
    <property type="entry name" value="PTS1_Protein"/>
</dbReference>
<dbReference type="Proteomes" id="UP001595075">
    <property type="component" value="Unassembled WGS sequence"/>
</dbReference>
<name>A0ABR4D122_9HELO</name>
<evidence type="ECO:0000313" key="2">
    <source>
        <dbReference type="Proteomes" id="UP001595075"/>
    </source>
</evidence>
<protein>
    <recommendedName>
        <fullName evidence="3">Carboxymuconolactone decarboxylase-like domain-containing protein</fullName>
    </recommendedName>
</protein>
<dbReference type="InterPro" id="IPR029032">
    <property type="entry name" value="AhpD-like"/>
</dbReference>